<organism evidence="1 2">
    <name type="scientific">Desulfovibrio gilichinskyi</name>
    <dbReference type="NCBI Taxonomy" id="1519643"/>
    <lineage>
        <taxon>Bacteria</taxon>
        <taxon>Pseudomonadati</taxon>
        <taxon>Thermodesulfobacteriota</taxon>
        <taxon>Desulfovibrionia</taxon>
        <taxon>Desulfovibrionales</taxon>
        <taxon>Desulfovibrionaceae</taxon>
        <taxon>Desulfovibrio</taxon>
    </lineage>
</organism>
<dbReference type="OrthoDB" id="5459062at2"/>
<dbReference type="EMBL" id="FWZU01000001">
    <property type="protein sequence ID" value="SME96565.1"/>
    <property type="molecule type" value="Genomic_DNA"/>
</dbReference>
<protein>
    <submittedName>
        <fullName evidence="1">Uncharacterized protein</fullName>
    </submittedName>
</protein>
<sequence length="79" mass="9018">MLKDDLCHHVSDMMSAACTLEYLQEKLEDDHRYGEAFMLGLIKKTISEGAEAFSMYEVEVQKKNARRGKPAAVLELVRK</sequence>
<dbReference type="Proteomes" id="UP000192906">
    <property type="component" value="Unassembled WGS sequence"/>
</dbReference>
<reference evidence="2" key="1">
    <citation type="submission" date="2017-04" db="EMBL/GenBank/DDBJ databases">
        <authorList>
            <person name="Varghese N."/>
            <person name="Submissions S."/>
        </authorList>
    </citation>
    <scope>NUCLEOTIDE SEQUENCE [LARGE SCALE GENOMIC DNA]</scope>
    <source>
        <strain evidence="2">K3S</strain>
    </source>
</reference>
<dbReference type="STRING" id="1519643.SAMN06295933_0899"/>
<name>A0A1X7CHC1_9BACT</name>
<gene>
    <name evidence="1" type="ORF">SAMN06295933_0899</name>
</gene>
<keyword evidence="2" id="KW-1185">Reference proteome</keyword>
<proteinExistence type="predicted"/>
<evidence type="ECO:0000313" key="1">
    <source>
        <dbReference type="EMBL" id="SME96565.1"/>
    </source>
</evidence>
<evidence type="ECO:0000313" key="2">
    <source>
        <dbReference type="Proteomes" id="UP000192906"/>
    </source>
</evidence>
<dbReference type="AlphaFoldDB" id="A0A1X7CHC1"/>
<dbReference type="RefSeq" id="WP_085098890.1">
    <property type="nucleotide sequence ID" value="NZ_FWZU01000001.1"/>
</dbReference>
<accession>A0A1X7CHC1</accession>